<dbReference type="SUPFAM" id="SSF54593">
    <property type="entry name" value="Glyoxalase/Bleomycin resistance protein/Dihydroxybiphenyl dioxygenase"/>
    <property type="match status" value="1"/>
</dbReference>
<dbReference type="Proteomes" id="UP000008130">
    <property type="component" value="Chromosome"/>
</dbReference>
<dbReference type="InterPro" id="IPR029068">
    <property type="entry name" value="Glyas_Bleomycin-R_OHBP_Dase"/>
</dbReference>
<evidence type="ECO:0000313" key="3">
    <source>
        <dbReference type="Proteomes" id="UP000008130"/>
    </source>
</evidence>
<dbReference type="PROSITE" id="PS51819">
    <property type="entry name" value="VOC"/>
    <property type="match status" value="1"/>
</dbReference>
<dbReference type="AlphaFoldDB" id="F2IV71"/>
<dbReference type="PATRIC" id="fig|991905.3.peg.3059"/>
<dbReference type="InterPro" id="IPR004360">
    <property type="entry name" value="Glyas_Fos-R_dOase_dom"/>
</dbReference>
<dbReference type="HOGENOM" id="CLU_046006_18_0_5"/>
<dbReference type="eggNOG" id="COG0346">
    <property type="taxonomic scope" value="Bacteria"/>
</dbReference>
<protein>
    <submittedName>
        <fullName evidence="2">Glyoxalase family protein</fullName>
    </submittedName>
</protein>
<reference evidence="2 3" key="1">
    <citation type="journal article" date="2011" name="J. Bacteriol.">
        <title>Complete genome sequence of Polymorphum gilvum SL003B-26A1T, a crude oil-degrading bacterium from oil-polluted saline soil.</title>
        <authorList>
            <person name="Li S.G."/>
            <person name="Tang Y.Q."/>
            <person name="Nie Y."/>
            <person name="Cai M."/>
            <person name="Wu X.L."/>
        </authorList>
    </citation>
    <scope>NUCLEOTIDE SEQUENCE [LARGE SCALE GENOMIC DNA]</scope>
    <source>
        <strain evidence="3">LMG 25793 / CGMCC 1.9160 / SL003B-26A1</strain>
    </source>
</reference>
<name>F2IV71_POLGS</name>
<gene>
    <name evidence="2" type="ordered locus">SL003B_2979</name>
</gene>
<dbReference type="KEGG" id="pgv:SL003B_2979"/>
<dbReference type="PANTHER" id="PTHR36503">
    <property type="entry name" value="BLR2520 PROTEIN"/>
    <property type="match status" value="1"/>
</dbReference>
<dbReference type="EMBL" id="CP002568">
    <property type="protein sequence ID" value="ADZ71402.1"/>
    <property type="molecule type" value="Genomic_DNA"/>
</dbReference>
<organism evidence="2 3">
    <name type="scientific">Polymorphum gilvum (strain LMG 25793 / CGMCC 1.9160 / SL003B-26A1)</name>
    <dbReference type="NCBI Taxonomy" id="991905"/>
    <lineage>
        <taxon>Bacteria</taxon>
        <taxon>Pseudomonadati</taxon>
        <taxon>Pseudomonadota</taxon>
        <taxon>Alphaproteobacteria</taxon>
        <taxon>Rhodobacterales</taxon>
        <taxon>Paracoccaceae</taxon>
        <taxon>Polymorphum</taxon>
    </lineage>
</organism>
<dbReference type="Gene3D" id="3.10.180.10">
    <property type="entry name" value="2,3-Dihydroxybiphenyl 1,2-Dioxygenase, domain 1"/>
    <property type="match status" value="1"/>
</dbReference>
<accession>F2IV71</accession>
<dbReference type="STRING" id="991905.SL003B_2979"/>
<feature type="domain" description="VOC" evidence="1">
    <location>
        <begin position="4"/>
        <end position="127"/>
    </location>
</feature>
<proteinExistence type="predicted"/>
<keyword evidence="3" id="KW-1185">Reference proteome</keyword>
<evidence type="ECO:0000313" key="2">
    <source>
        <dbReference type="EMBL" id="ADZ71402.1"/>
    </source>
</evidence>
<evidence type="ECO:0000259" key="1">
    <source>
        <dbReference type="PROSITE" id="PS51819"/>
    </source>
</evidence>
<dbReference type="Pfam" id="PF00903">
    <property type="entry name" value="Glyoxalase"/>
    <property type="match status" value="1"/>
</dbReference>
<sequence length="142" mass="15027">MDQRISLVTLAVDDLDAVRRFFEDGLGWIASRQSQDGVVFFQTGGSVLALYPRRSLETDIGRAIPSGPGGAVSLAWNGRSEAEVDAAYAQALAAGAEPVTAPEKVFWGGYCAYVAIPGGHLLEISFNPFWPLGADGALTLPD</sequence>
<dbReference type="PANTHER" id="PTHR36503:SF1">
    <property type="entry name" value="BLR2520 PROTEIN"/>
    <property type="match status" value="1"/>
</dbReference>
<dbReference type="RefSeq" id="WP_013653715.1">
    <property type="nucleotide sequence ID" value="NC_015259.1"/>
</dbReference>
<dbReference type="InterPro" id="IPR037523">
    <property type="entry name" value="VOC_core"/>
</dbReference>